<evidence type="ECO:0000313" key="1">
    <source>
        <dbReference type="EMBL" id="CEK86185.1"/>
    </source>
</evidence>
<sequence>TGFEKERNHLCTLWEKNISAIEEQYRKIICIDWKEEVQFKKDGLLTDSETF</sequence>
<name>A0A0B7B239_9EUPU</name>
<dbReference type="AlphaFoldDB" id="A0A0B7B239"/>
<proteinExistence type="predicted"/>
<reference evidence="1" key="1">
    <citation type="submission" date="2014-12" db="EMBL/GenBank/DDBJ databases">
        <title>Insight into the proteome of Arion vulgaris.</title>
        <authorList>
            <person name="Aradska J."/>
            <person name="Bulat T."/>
            <person name="Smidak R."/>
            <person name="Sarate P."/>
            <person name="Gangsoo J."/>
            <person name="Sialana F."/>
            <person name="Bilban M."/>
            <person name="Lubec G."/>
        </authorList>
    </citation>
    <scope>NUCLEOTIDE SEQUENCE</scope>
    <source>
        <tissue evidence="1">Skin</tissue>
    </source>
</reference>
<dbReference type="EMBL" id="HACG01039320">
    <property type="protein sequence ID" value="CEK86185.1"/>
    <property type="molecule type" value="Transcribed_RNA"/>
</dbReference>
<gene>
    <name evidence="1" type="primary">ORF152444</name>
</gene>
<protein>
    <submittedName>
        <fullName evidence="1">Uncharacterized protein</fullName>
    </submittedName>
</protein>
<feature type="non-terminal residue" evidence="1">
    <location>
        <position position="1"/>
    </location>
</feature>
<organism evidence="1">
    <name type="scientific">Arion vulgaris</name>
    <dbReference type="NCBI Taxonomy" id="1028688"/>
    <lineage>
        <taxon>Eukaryota</taxon>
        <taxon>Metazoa</taxon>
        <taxon>Spiralia</taxon>
        <taxon>Lophotrochozoa</taxon>
        <taxon>Mollusca</taxon>
        <taxon>Gastropoda</taxon>
        <taxon>Heterobranchia</taxon>
        <taxon>Euthyneura</taxon>
        <taxon>Panpulmonata</taxon>
        <taxon>Eupulmonata</taxon>
        <taxon>Stylommatophora</taxon>
        <taxon>Helicina</taxon>
        <taxon>Arionoidea</taxon>
        <taxon>Arionidae</taxon>
        <taxon>Arion</taxon>
    </lineage>
</organism>
<accession>A0A0B7B239</accession>